<name>A0A5B7HZI6_PORTR</name>
<organism evidence="2 3">
    <name type="scientific">Portunus trituberculatus</name>
    <name type="common">Swimming crab</name>
    <name type="synonym">Neptunus trituberculatus</name>
    <dbReference type="NCBI Taxonomy" id="210409"/>
    <lineage>
        <taxon>Eukaryota</taxon>
        <taxon>Metazoa</taxon>
        <taxon>Ecdysozoa</taxon>
        <taxon>Arthropoda</taxon>
        <taxon>Crustacea</taxon>
        <taxon>Multicrustacea</taxon>
        <taxon>Malacostraca</taxon>
        <taxon>Eumalacostraca</taxon>
        <taxon>Eucarida</taxon>
        <taxon>Decapoda</taxon>
        <taxon>Pleocyemata</taxon>
        <taxon>Brachyura</taxon>
        <taxon>Eubrachyura</taxon>
        <taxon>Portunoidea</taxon>
        <taxon>Portunidae</taxon>
        <taxon>Portuninae</taxon>
        <taxon>Portunus</taxon>
    </lineage>
</organism>
<proteinExistence type="predicted"/>
<evidence type="ECO:0000256" key="1">
    <source>
        <dbReference type="SAM" id="MobiDB-lite"/>
    </source>
</evidence>
<dbReference type="AlphaFoldDB" id="A0A5B7HZI6"/>
<reference evidence="2 3" key="1">
    <citation type="submission" date="2019-05" db="EMBL/GenBank/DDBJ databases">
        <title>Another draft genome of Portunus trituberculatus and its Hox gene families provides insights of decapod evolution.</title>
        <authorList>
            <person name="Jeong J.-H."/>
            <person name="Song I."/>
            <person name="Kim S."/>
            <person name="Choi T."/>
            <person name="Kim D."/>
            <person name="Ryu S."/>
            <person name="Kim W."/>
        </authorList>
    </citation>
    <scope>NUCLEOTIDE SEQUENCE [LARGE SCALE GENOMIC DNA]</scope>
    <source>
        <tissue evidence="2">Muscle</tissue>
    </source>
</reference>
<evidence type="ECO:0000313" key="3">
    <source>
        <dbReference type="Proteomes" id="UP000324222"/>
    </source>
</evidence>
<evidence type="ECO:0000313" key="2">
    <source>
        <dbReference type="EMBL" id="MPC76832.1"/>
    </source>
</evidence>
<protein>
    <submittedName>
        <fullName evidence="2">Uncharacterized protein</fullName>
    </submittedName>
</protein>
<dbReference type="EMBL" id="VSRR010044334">
    <property type="protein sequence ID" value="MPC76832.1"/>
    <property type="molecule type" value="Genomic_DNA"/>
</dbReference>
<dbReference type="Proteomes" id="UP000324222">
    <property type="component" value="Unassembled WGS sequence"/>
</dbReference>
<gene>
    <name evidence="2" type="ORF">E2C01_071265</name>
</gene>
<accession>A0A5B7HZI6</accession>
<feature type="region of interest" description="Disordered" evidence="1">
    <location>
        <begin position="1"/>
        <end position="24"/>
    </location>
</feature>
<keyword evidence="3" id="KW-1185">Reference proteome</keyword>
<sequence>MVGEKGKGKRRAVHVGEGEGNNATVDDTEEKFKGTIHLMILLNKRENTFGGVGLHSRSWRVIGLPRLVRVFPAKTRCGIYFRNLVRLMWQKRLYRIAADATYNQL</sequence>
<comment type="caution">
    <text evidence="2">The sequence shown here is derived from an EMBL/GenBank/DDBJ whole genome shotgun (WGS) entry which is preliminary data.</text>
</comment>